<gene>
    <name evidence="2" type="ORF">B0H65DRAFT_512277</name>
</gene>
<dbReference type="RefSeq" id="XP_062677882.1">
    <property type="nucleotide sequence ID" value="XM_062828559.1"/>
</dbReference>
<name>A0AAE0MMV7_9PEZI</name>
<dbReference type="Proteomes" id="UP001278500">
    <property type="component" value="Unassembled WGS sequence"/>
</dbReference>
<dbReference type="EMBL" id="JAUEPP010000008">
    <property type="protein sequence ID" value="KAK3338431.1"/>
    <property type="molecule type" value="Genomic_DNA"/>
</dbReference>
<sequence length="287" mass="30504">MRQYCTLTSSSYTCTNIVTGQTDMATFDLSQYYKLKVPVGLTDGVEKLVPPQDQYYSYNPTITILITNTPSISTNTLSNSTKPTTTINSSTTTVIPLHFPIVTKDAKDKDIHWGASLAYIDDSEIATYTVKCIDPKKAAIKDCESFYHGGITVQTGPMYYGYNFVYTVGSEWHTKDYHCHHPPSPGALKNGQDDIGSCTSIYGPTDAPTTKVSTSVTSMSASLANTTPVTVTEGVWKLSPKPTETKAEEGSAAGLDPGSGMGMGGDIGAVVLAGLVGVVVGVLGLVL</sequence>
<accession>A0AAE0MMV7</accession>
<keyword evidence="1" id="KW-1133">Transmembrane helix</keyword>
<keyword evidence="1" id="KW-0812">Transmembrane</keyword>
<reference evidence="2" key="1">
    <citation type="journal article" date="2023" name="Mol. Phylogenet. Evol.">
        <title>Genome-scale phylogeny and comparative genomics of the fungal order Sordariales.</title>
        <authorList>
            <person name="Hensen N."/>
            <person name="Bonometti L."/>
            <person name="Westerberg I."/>
            <person name="Brannstrom I.O."/>
            <person name="Guillou S."/>
            <person name="Cros-Aarteil S."/>
            <person name="Calhoun S."/>
            <person name="Haridas S."/>
            <person name="Kuo A."/>
            <person name="Mondo S."/>
            <person name="Pangilinan J."/>
            <person name="Riley R."/>
            <person name="LaButti K."/>
            <person name="Andreopoulos B."/>
            <person name="Lipzen A."/>
            <person name="Chen C."/>
            <person name="Yan M."/>
            <person name="Daum C."/>
            <person name="Ng V."/>
            <person name="Clum A."/>
            <person name="Steindorff A."/>
            <person name="Ohm R.A."/>
            <person name="Martin F."/>
            <person name="Silar P."/>
            <person name="Natvig D.O."/>
            <person name="Lalanne C."/>
            <person name="Gautier V."/>
            <person name="Ament-Velasquez S.L."/>
            <person name="Kruys A."/>
            <person name="Hutchinson M.I."/>
            <person name="Powell A.J."/>
            <person name="Barry K."/>
            <person name="Miller A.N."/>
            <person name="Grigoriev I.V."/>
            <person name="Debuchy R."/>
            <person name="Gladieux P."/>
            <person name="Hiltunen Thoren M."/>
            <person name="Johannesson H."/>
        </authorList>
    </citation>
    <scope>NUCLEOTIDE SEQUENCE</scope>
    <source>
        <strain evidence="2">CBS 560.94</strain>
    </source>
</reference>
<dbReference type="AlphaFoldDB" id="A0AAE0MMV7"/>
<keyword evidence="1" id="KW-0472">Membrane</keyword>
<reference evidence="2" key="2">
    <citation type="submission" date="2023-06" db="EMBL/GenBank/DDBJ databases">
        <authorList>
            <consortium name="Lawrence Berkeley National Laboratory"/>
            <person name="Haridas S."/>
            <person name="Hensen N."/>
            <person name="Bonometti L."/>
            <person name="Westerberg I."/>
            <person name="Brannstrom I.O."/>
            <person name="Guillou S."/>
            <person name="Cros-Aarteil S."/>
            <person name="Calhoun S."/>
            <person name="Kuo A."/>
            <person name="Mondo S."/>
            <person name="Pangilinan J."/>
            <person name="Riley R."/>
            <person name="Labutti K."/>
            <person name="Andreopoulos B."/>
            <person name="Lipzen A."/>
            <person name="Chen C."/>
            <person name="Yanf M."/>
            <person name="Daum C."/>
            <person name="Ng V."/>
            <person name="Clum A."/>
            <person name="Steindorff A."/>
            <person name="Ohm R."/>
            <person name="Martin F."/>
            <person name="Silar P."/>
            <person name="Natvig D."/>
            <person name="Lalanne C."/>
            <person name="Gautier V."/>
            <person name="Ament-Velasquez S.L."/>
            <person name="Kruys A."/>
            <person name="Hutchinson M.I."/>
            <person name="Powell A.J."/>
            <person name="Barry K."/>
            <person name="Miller A.N."/>
            <person name="Grigoriev I.V."/>
            <person name="Debuchy R."/>
            <person name="Gladieux P."/>
            <person name="Thoren M.H."/>
            <person name="Johannesson H."/>
        </authorList>
    </citation>
    <scope>NUCLEOTIDE SEQUENCE</scope>
    <source>
        <strain evidence="2">CBS 560.94</strain>
    </source>
</reference>
<proteinExistence type="predicted"/>
<organism evidence="2 3">
    <name type="scientific">Neurospora tetraspora</name>
    <dbReference type="NCBI Taxonomy" id="94610"/>
    <lineage>
        <taxon>Eukaryota</taxon>
        <taxon>Fungi</taxon>
        <taxon>Dikarya</taxon>
        <taxon>Ascomycota</taxon>
        <taxon>Pezizomycotina</taxon>
        <taxon>Sordariomycetes</taxon>
        <taxon>Sordariomycetidae</taxon>
        <taxon>Sordariales</taxon>
        <taxon>Sordariaceae</taxon>
        <taxon>Neurospora</taxon>
    </lineage>
</organism>
<evidence type="ECO:0000256" key="1">
    <source>
        <dbReference type="SAM" id="Phobius"/>
    </source>
</evidence>
<evidence type="ECO:0000313" key="3">
    <source>
        <dbReference type="Proteomes" id="UP001278500"/>
    </source>
</evidence>
<feature type="transmembrane region" description="Helical" evidence="1">
    <location>
        <begin position="267"/>
        <end position="286"/>
    </location>
</feature>
<keyword evidence="3" id="KW-1185">Reference proteome</keyword>
<protein>
    <submittedName>
        <fullName evidence="2">Uncharacterized protein</fullName>
    </submittedName>
</protein>
<dbReference type="GeneID" id="87865713"/>
<evidence type="ECO:0000313" key="2">
    <source>
        <dbReference type="EMBL" id="KAK3338431.1"/>
    </source>
</evidence>
<comment type="caution">
    <text evidence="2">The sequence shown here is derived from an EMBL/GenBank/DDBJ whole genome shotgun (WGS) entry which is preliminary data.</text>
</comment>